<dbReference type="SUPFAM" id="SSF49764">
    <property type="entry name" value="HSP20-like chaperones"/>
    <property type="match status" value="1"/>
</dbReference>
<evidence type="ECO:0000256" key="2">
    <source>
        <dbReference type="PROSITE-ProRule" id="PRU00285"/>
    </source>
</evidence>
<dbReference type="InterPro" id="IPR002068">
    <property type="entry name" value="A-crystallin/Hsp20_dom"/>
</dbReference>
<protein>
    <submittedName>
        <fullName evidence="7">CSON014223 protein</fullName>
    </submittedName>
</protein>
<dbReference type="PRINTS" id="PR00299">
    <property type="entry name" value="ACRYSTALLIN"/>
</dbReference>
<accession>A0A336ME09</accession>
<evidence type="ECO:0000256" key="1">
    <source>
        <dbReference type="ARBA" id="ARBA00023016"/>
    </source>
</evidence>
<reference evidence="7" key="2">
    <citation type="submission" date="2018-07" db="EMBL/GenBank/DDBJ databases">
        <authorList>
            <person name="Quirk P.G."/>
            <person name="Krulwich T.A."/>
        </authorList>
    </citation>
    <scope>NUCLEOTIDE SEQUENCE</scope>
</reference>
<sequence>MEQCCKCKGGSQCKCSKVPVFPLLFELATLDHCHCHGHHCTCNNQKERDTNKEQEPKMSSSEEDQEVQTADEEPSTSKSPRHDQLSPSTIPKSPLSKKKSKSKSSEYKGSIFTLEKDGFHICMDVKQFRFSELSVKVVNDEMIVIEAKHAEREDNASGTVSRQIMRKYQIPKETEPDLVKAELSPDGILTVKAPLKKQKPSKERVVKIEKIGNPTPSNAEECHACPCMEENLSEEKKEKEDDPK</sequence>
<evidence type="ECO:0000256" key="3">
    <source>
        <dbReference type="RuleBase" id="RU003616"/>
    </source>
</evidence>
<dbReference type="PANTHER" id="PTHR45640">
    <property type="entry name" value="HEAT SHOCK PROTEIN HSP-12.2-RELATED"/>
    <property type="match status" value="1"/>
</dbReference>
<dbReference type="GO" id="GO:0051082">
    <property type="term" value="F:unfolded protein binding"/>
    <property type="evidence" value="ECO:0007669"/>
    <property type="project" value="TreeGrafter"/>
</dbReference>
<dbReference type="GO" id="GO:0005737">
    <property type="term" value="C:cytoplasm"/>
    <property type="evidence" value="ECO:0007669"/>
    <property type="project" value="TreeGrafter"/>
</dbReference>
<evidence type="ECO:0000313" key="6">
    <source>
        <dbReference type="EMBL" id="SSX06814.1"/>
    </source>
</evidence>
<dbReference type="InterPro" id="IPR001436">
    <property type="entry name" value="Alpha-crystallin/sHSP_animal"/>
</dbReference>
<evidence type="ECO:0000313" key="7">
    <source>
        <dbReference type="EMBL" id="SSX27159.1"/>
    </source>
</evidence>
<feature type="compositionally biased region" description="Acidic residues" evidence="4">
    <location>
        <begin position="61"/>
        <end position="74"/>
    </location>
</feature>
<reference evidence="6" key="1">
    <citation type="submission" date="2018-04" db="EMBL/GenBank/DDBJ databases">
        <authorList>
            <person name="Go L.Y."/>
            <person name="Mitchell J.A."/>
        </authorList>
    </citation>
    <scope>NUCLEOTIDE SEQUENCE</scope>
    <source>
        <tissue evidence="6">Whole organism</tissue>
    </source>
</reference>
<dbReference type="GO" id="GO:0042026">
    <property type="term" value="P:protein refolding"/>
    <property type="evidence" value="ECO:0007669"/>
    <property type="project" value="TreeGrafter"/>
</dbReference>
<name>A0A336ME09_CULSO</name>
<dbReference type="EMBL" id="UFQS01000777">
    <property type="protein sequence ID" value="SSX06814.1"/>
    <property type="molecule type" value="Genomic_DNA"/>
</dbReference>
<dbReference type="Pfam" id="PF00011">
    <property type="entry name" value="HSP20"/>
    <property type="match status" value="1"/>
</dbReference>
<dbReference type="AlphaFoldDB" id="A0A336ME09"/>
<comment type="similarity">
    <text evidence="2 3">Belongs to the small heat shock protein (HSP20) family.</text>
</comment>
<dbReference type="GO" id="GO:0009408">
    <property type="term" value="P:response to heat"/>
    <property type="evidence" value="ECO:0007669"/>
    <property type="project" value="TreeGrafter"/>
</dbReference>
<dbReference type="PROSITE" id="PS01031">
    <property type="entry name" value="SHSP"/>
    <property type="match status" value="1"/>
</dbReference>
<dbReference type="InterPro" id="IPR008978">
    <property type="entry name" value="HSP20-like_chaperone"/>
</dbReference>
<dbReference type="VEuPathDB" id="VectorBase:CSON014223"/>
<keyword evidence="1" id="KW-0346">Stress response</keyword>
<evidence type="ECO:0000259" key="5">
    <source>
        <dbReference type="PROSITE" id="PS01031"/>
    </source>
</evidence>
<organism evidence="7">
    <name type="scientific">Culicoides sonorensis</name>
    <name type="common">Biting midge</name>
    <dbReference type="NCBI Taxonomy" id="179676"/>
    <lineage>
        <taxon>Eukaryota</taxon>
        <taxon>Metazoa</taxon>
        <taxon>Ecdysozoa</taxon>
        <taxon>Arthropoda</taxon>
        <taxon>Hexapoda</taxon>
        <taxon>Insecta</taxon>
        <taxon>Pterygota</taxon>
        <taxon>Neoptera</taxon>
        <taxon>Endopterygota</taxon>
        <taxon>Diptera</taxon>
        <taxon>Nematocera</taxon>
        <taxon>Chironomoidea</taxon>
        <taxon>Ceratopogonidae</taxon>
        <taxon>Ceratopogoninae</taxon>
        <taxon>Culicoides</taxon>
        <taxon>Monoculicoides</taxon>
    </lineage>
</organism>
<dbReference type="EMBL" id="UFQT01000777">
    <property type="protein sequence ID" value="SSX27159.1"/>
    <property type="molecule type" value="Genomic_DNA"/>
</dbReference>
<dbReference type="PANTHER" id="PTHR45640:SF13">
    <property type="entry name" value="HEAT SHOCK PROTEIN 22-RELATED"/>
    <property type="match status" value="1"/>
</dbReference>
<feature type="compositionally biased region" description="Basic and acidic residues" evidence="4">
    <location>
        <begin position="46"/>
        <end position="56"/>
    </location>
</feature>
<gene>
    <name evidence="7" type="primary">CSON014223</name>
</gene>
<dbReference type="CDD" id="cd06526">
    <property type="entry name" value="metazoan_ACD"/>
    <property type="match status" value="1"/>
</dbReference>
<feature type="domain" description="SHSP" evidence="5">
    <location>
        <begin position="101"/>
        <end position="211"/>
    </location>
</feature>
<dbReference type="Gene3D" id="2.60.40.790">
    <property type="match status" value="1"/>
</dbReference>
<dbReference type="GO" id="GO:0005634">
    <property type="term" value="C:nucleus"/>
    <property type="evidence" value="ECO:0007669"/>
    <property type="project" value="TreeGrafter"/>
</dbReference>
<evidence type="ECO:0000256" key="4">
    <source>
        <dbReference type="SAM" id="MobiDB-lite"/>
    </source>
</evidence>
<proteinExistence type="inferred from homology"/>
<feature type="region of interest" description="Disordered" evidence="4">
    <location>
        <begin position="46"/>
        <end position="102"/>
    </location>
</feature>